<gene>
    <name evidence="2" type="ORF">DNG_06353</name>
</gene>
<organism evidence="2 3">
    <name type="scientific">Cephalotrichum gorgonifer</name>
    <dbReference type="NCBI Taxonomy" id="2041049"/>
    <lineage>
        <taxon>Eukaryota</taxon>
        <taxon>Fungi</taxon>
        <taxon>Dikarya</taxon>
        <taxon>Ascomycota</taxon>
        <taxon>Pezizomycotina</taxon>
        <taxon>Sordariomycetes</taxon>
        <taxon>Hypocreomycetidae</taxon>
        <taxon>Microascales</taxon>
        <taxon>Microascaceae</taxon>
        <taxon>Cephalotrichum</taxon>
    </lineage>
</organism>
<proteinExistence type="predicted"/>
<comment type="caution">
    <text evidence="2">The sequence shown here is derived from an EMBL/GenBank/DDBJ whole genome shotgun (WGS) entry which is preliminary data.</text>
</comment>
<evidence type="ECO:0000313" key="2">
    <source>
        <dbReference type="EMBL" id="SPO03670.1"/>
    </source>
</evidence>
<evidence type="ECO:0000256" key="1">
    <source>
        <dbReference type="SAM" id="SignalP"/>
    </source>
</evidence>
<feature type="chain" id="PRO_5042131639" evidence="1">
    <location>
        <begin position="24"/>
        <end position="485"/>
    </location>
</feature>
<accession>A0AAE8N2J0</accession>
<evidence type="ECO:0000313" key="3">
    <source>
        <dbReference type="Proteomes" id="UP001187682"/>
    </source>
</evidence>
<protein>
    <submittedName>
        <fullName evidence="2">Related to MUC1 Extracellular alpha-1,4-glucan glucosidase</fullName>
    </submittedName>
</protein>
<feature type="signal peptide" evidence="1">
    <location>
        <begin position="1"/>
        <end position="23"/>
    </location>
</feature>
<reference evidence="2" key="1">
    <citation type="submission" date="2018-03" db="EMBL/GenBank/DDBJ databases">
        <authorList>
            <person name="Guldener U."/>
        </authorList>
    </citation>
    <scope>NUCLEOTIDE SEQUENCE</scope>
</reference>
<dbReference type="Proteomes" id="UP001187682">
    <property type="component" value="Unassembled WGS sequence"/>
</dbReference>
<dbReference type="EMBL" id="ONZQ02000008">
    <property type="protein sequence ID" value="SPO03670.1"/>
    <property type="molecule type" value="Genomic_DNA"/>
</dbReference>
<dbReference type="AlphaFoldDB" id="A0AAE8N2J0"/>
<keyword evidence="3" id="KW-1185">Reference proteome</keyword>
<keyword evidence="1" id="KW-0732">Signal</keyword>
<name>A0AAE8N2J0_9PEZI</name>
<sequence>MRQPHSLLSLLLTAGPIAQSSSGLSDSSLEKHVDIVTLGHSFNPVIAAYRTGYPHHRRTPFAVSPNRRTGYLAYLDASGTGVHVQPINPSTFAAMGDTVTVSAGKEAGGLVAHDDDAFAILTNEISPSSGSDIPIPVIYRFKNGRQVWKTFIGGPNLDSGGSSHASPDINGDLVFSEKYGHYAAYIVVTAYEGWASGHFGDAIRYLDTDGNIKEISGASSSWGCSHNTGIAFEAADAPPFASICAEDQGAIWLTTKGQGMATAGKKISNELTVNGGSNEPMGGMGGSYSALARFVGQDSYIFAWVSRGAVDLTPNDWMGTGYTKSQGRTENRNVAIALFSDKNTLVDEEATSEIGAADGDNQVTWVTEGSNDCSNAHAAAFNSSNALITWEEIQDPICDFEAMGCRGKFAGTFYQLVNSKGEKVGVPVKSTDSFVAGDMVTVSEGRVCWPYISMDWDLSGPASVSSVRKMSFACISTASGSTTPS</sequence>